<evidence type="ECO:0000313" key="1">
    <source>
        <dbReference type="EMBL" id="MPC95724.1"/>
    </source>
</evidence>
<dbReference type="AlphaFoldDB" id="A0A5B7JTS4"/>
<sequence>MRQVVRYQDSVTSFQKLTSGAPYGTKKGPLCFLLLNNESLINTVDDCLLPSSPWVHITSKCSTQQQQLKNVHKSACKVILGPAYTNYEDVLNILSLLKLSTRHRETLEKLGRGLLRHPRLSHLLRPDAP</sequence>
<evidence type="ECO:0000313" key="2">
    <source>
        <dbReference type="Proteomes" id="UP000324222"/>
    </source>
</evidence>
<dbReference type="Proteomes" id="UP000324222">
    <property type="component" value="Unassembled WGS sequence"/>
</dbReference>
<organism evidence="1 2">
    <name type="scientific">Portunus trituberculatus</name>
    <name type="common">Swimming crab</name>
    <name type="synonym">Neptunus trituberculatus</name>
    <dbReference type="NCBI Taxonomy" id="210409"/>
    <lineage>
        <taxon>Eukaryota</taxon>
        <taxon>Metazoa</taxon>
        <taxon>Ecdysozoa</taxon>
        <taxon>Arthropoda</taxon>
        <taxon>Crustacea</taxon>
        <taxon>Multicrustacea</taxon>
        <taxon>Malacostraca</taxon>
        <taxon>Eumalacostraca</taxon>
        <taxon>Eucarida</taxon>
        <taxon>Decapoda</taxon>
        <taxon>Pleocyemata</taxon>
        <taxon>Brachyura</taxon>
        <taxon>Eubrachyura</taxon>
        <taxon>Portunoidea</taxon>
        <taxon>Portunidae</taxon>
        <taxon>Portuninae</taxon>
        <taxon>Portunus</taxon>
    </lineage>
</organism>
<comment type="caution">
    <text evidence="1">The sequence shown here is derived from an EMBL/GenBank/DDBJ whole genome shotgun (WGS) entry which is preliminary data.</text>
</comment>
<name>A0A5B7JTS4_PORTR</name>
<proteinExistence type="predicted"/>
<gene>
    <name evidence="1" type="ORF">E2C01_090948</name>
</gene>
<protein>
    <submittedName>
        <fullName evidence="1">Uncharacterized protein</fullName>
    </submittedName>
</protein>
<keyword evidence="2" id="KW-1185">Reference proteome</keyword>
<dbReference type="EMBL" id="VSRR010103306">
    <property type="protein sequence ID" value="MPC95724.1"/>
    <property type="molecule type" value="Genomic_DNA"/>
</dbReference>
<reference evidence="1 2" key="1">
    <citation type="submission" date="2019-05" db="EMBL/GenBank/DDBJ databases">
        <title>Another draft genome of Portunus trituberculatus and its Hox gene families provides insights of decapod evolution.</title>
        <authorList>
            <person name="Jeong J.-H."/>
            <person name="Song I."/>
            <person name="Kim S."/>
            <person name="Choi T."/>
            <person name="Kim D."/>
            <person name="Ryu S."/>
            <person name="Kim W."/>
        </authorList>
    </citation>
    <scope>NUCLEOTIDE SEQUENCE [LARGE SCALE GENOMIC DNA]</scope>
    <source>
        <tissue evidence="1">Muscle</tissue>
    </source>
</reference>
<accession>A0A5B7JTS4</accession>